<sequence>MHCVSARTRSKRSLLHNLKQSTTTNNNHVSVSEVVGLSSDNDEEEYETVIDYGEEEEEATEFSAIENDDDGEVVSDYKEEDNEVHIVKGVKNEVKCGNVEKKEGKRGRGRPKRKEGEGEVGGLRKRRMLGLDILIDENNSQENKCAAKRTRSHFLSKNKLKFGTIAKPICIDDNDEENEEEKESDFVHHTHEEEASDSKSKEEKASGSESDEQYSRGFKRKGHACVHNKGKRHKRQGFDVVKILKDSIYGKGEMVLKARDKEQNPCTDLPIKFSFLHKGPKEAEKSEEALEPTWAKIESGLDGTPDSYEEEYESSALPKKKHTSSKFSFSHKDSKATQISEEENGLEPIWDEMEHGLNDTPNSWVSCHKREASTCCRKKRHVHSDPNNIGVLNNVLQDYIYAEGEVPMEEPINNELNPNKELLPTFPFMYVKPKSPEKSDEEKELDALWAQMDLALYATQEKISSPASQKVQNDFDSDNDQCPKDEVSIATTCRQGKHHLILNDEIGLVCAYCLHVGLDIKDYLPPFSENPFGKSNRRESYIKDHAHHSVFNDFQDRVTGYDDGDDNLCDYTETVWAIMPGLKKNLYPHQCEAFEFLWKNLAGGIFLDQLKKQEDFDGGGCIISHAPGTGKTRLTITFLQAYMKLYPKCRSMIIAPKGMLLTWEEEFRKWNVDIPFHNLNNLDYSGKESEVAMNLVTGSGCNISSRLLKLYSWKCNKSILGISYKLFEQLTRQDCSDKELRKFLLEHAGLLVLDEGHTPRNSRSLIWKAVSQLRTKKRIILSGTPFQNNFDELYNTLCLARPKFSDWNPSRGKEVFKDKPGRPRKEYVGKWRHLTKSFDKVTDYSRKFKIAKEVRNMIHSFVHVHKGTILQESLPGMKEFVVILKPTRLQKELLEEIQRKRKRLSHGNQAPLNVMKIEYEESVTAVHPALFDLSEGKGKFERLRLNPVESSKTIFLMELIRLSELVNEKVLVFCQYIDPLKLMASQLKHHFSWTEGREVLHMHGQVEAKLRQASINSFNNPNSKVRVMLASTKACYEGISLVGASRVVLLDVVWNPSVERQAISRAYRLGQKKYVYTYHLITAGTREEEKICRQAEKDQLSELMFFNSDGDQQHHEKESSAELEDQILEEMVQQQKFKHTKRTKKAGIVGKYGTRYGASLRKQIKKMEVSQHSKFFCEFCGKYAVKRKAVGIWGCKDCGKVKAGGAYTLNTASAVTVRSTIRRLREQTEG</sequence>
<dbReference type="SUPFAM" id="SSF57829">
    <property type="entry name" value="Zn-binding ribosomal proteins"/>
    <property type="match status" value="1"/>
</dbReference>
<keyword evidence="6" id="KW-0862">Zinc</keyword>
<dbReference type="GO" id="GO:0016787">
    <property type="term" value="F:hydrolase activity"/>
    <property type="evidence" value="ECO:0007669"/>
    <property type="project" value="UniProtKB-KW"/>
</dbReference>
<comment type="similarity">
    <text evidence="2">Belongs to the eukaryotic ribosomal protein eL43 family.</text>
</comment>
<dbReference type="InterPro" id="IPR038718">
    <property type="entry name" value="SNF2-like_sf"/>
</dbReference>
<dbReference type="InterPro" id="IPR011331">
    <property type="entry name" value="Ribosomal_eL37/eL43"/>
</dbReference>
<dbReference type="PANTHER" id="PTHR45821">
    <property type="entry name" value="SNF2 DOMAIN-CONTAINING PROTEIN CLASSY 2-RELATED"/>
    <property type="match status" value="1"/>
</dbReference>
<evidence type="ECO:0000256" key="8">
    <source>
        <dbReference type="ARBA" id="ARBA00022980"/>
    </source>
</evidence>
<dbReference type="InterPro" id="IPR044567">
    <property type="entry name" value="CLSY/DRD1"/>
</dbReference>
<reference evidence="14 15" key="1">
    <citation type="journal article" date="2017" name="Plant Biotechnol. J.">
        <title>A comprehensive draft genome sequence for lupin (Lupinus angustifolius), an emerging health food: insights into plant-microbe interactions and legume evolution.</title>
        <authorList>
            <person name="Hane J.K."/>
            <person name="Ming Y."/>
            <person name="Kamphuis L.G."/>
            <person name="Nelson M.N."/>
            <person name="Garg G."/>
            <person name="Atkins C.A."/>
            <person name="Bayer P.E."/>
            <person name="Bravo A."/>
            <person name="Bringans S."/>
            <person name="Cannon S."/>
            <person name="Edwards D."/>
            <person name="Foley R."/>
            <person name="Gao L.L."/>
            <person name="Harrison M.J."/>
            <person name="Huang W."/>
            <person name="Hurgobin B."/>
            <person name="Li S."/>
            <person name="Liu C.W."/>
            <person name="McGrath A."/>
            <person name="Morahan G."/>
            <person name="Murray J."/>
            <person name="Weller J."/>
            <person name="Jian J."/>
            <person name="Singh K.B."/>
        </authorList>
    </citation>
    <scope>NUCLEOTIDE SEQUENCE [LARGE SCALE GENOMIC DNA]</scope>
    <source>
        <strain evidence="15">cv. Tanjil</strain>
        <tissue evidence="14">Whole plant</tissue>
    </source>
</reference>
<dbReference type="EMBL" id="CM007377">
    <property type="protein sequence ID" value="OIV94644.1"/>
    <property type="molecule type" value="Genomic_DNA"/>
</dbReference>
<evidence type="ECO:0000256" key="3">
    <source>
        <dbReference type="ARBA" id="ARBA00022741"/>
    </source>
</evidence>
<dbReference type="STRING" id="3871.A0A1J7GYJ7"/>
<comment type="subcellular location">
    <subcellularLocation>
        <location evidence="1">Nucleus</location>
    </subcellularLocation>
</comment>
<feature type="domain" description="Helicase C-terminal" evidence="13">
    <location>
        <begin position="958"/>
        <end position="1119"/>
    </location>
</feature>
<feature type="domain" description="Helicase ATP-binding" evidence="12">
    <location>
        <begin position="612"/>
        <end position="803"/>
    </location>
</feature>
<evidence type="ECO:0000259" key="12">
    <source>
        <dbReference type="PROSITE" id="PS51192"/>
    </source>
</evidence>
<organism evidence="14 15">
    <name type="scientific">Lupinus angustifolius</name>
    <name type="common">Narrow-leaved blue lupine</name>
    <dbReference type="NCBI Taxonomy" id="3871"/>
    <lineage>
        <taxon>Eukaryota</taxon>
        <taxon>Viridiplantae</taxon>
        <taxon>Streptophyta</taxon>
        <taxon>Embryophyta</taxon>
        <taxon>Tracheophyta</taxon>
        <taxon>Spermatophyta</taxon>
        <taxon>Magnoliopsida</taxon>
        <taxon>eudicotyledons</taxon>
        <taxon>Gunneridae</taxon>
        <taxon>Pentapetalae</taxon>
        <taxon>rosids</taxon>
        <taxon>fabids</taxon>
        <taxon>Fabales</taxon>
        <taxon>Fabaceae</taxon>
        <taxon>Papilionoideae</taxon>
        <taxon>50 kb inversion clade</taxon>
        <taxon>genistoids sensu lato</taxon>
        <taxon>core genistoids</taxon>
        <taxon>Genisteae</taxon>
        <taxon>Lupinus</taxon>
    </lineage>
</organism>
<feature type="region of interest" description="Disordered" evidence="11">
    <location>
        <begin position="280"/>
        <end position="341"/>
    </location>
</feature>
<evidence type="ECO:0000259" key="13">
    <source>
        <dbReference type="PROSITE" id="PS51194"/>
    </source>
</evidence>
<dbReference type="Gene3D" id="3.40.50.10810">
    <property type="entry name" value="Tandem AAA-ATPase domain"/>
    <property type="match status" value="1"/>
</dbReference>
<keyword evidence="3" id="KW-0547">Nucleotide-binding</keyword>
<dbReference type="InterPro" id="IPR014001">
    <property type="entry name" value="Helicase_ATP-bd"/>
</dbReference>
<dbReference type="PANTHER" id="PTHR45821:SF5">
    <property type="entry name" value="SNF2 DOMAIN-CONTAINING PROTEIN CLASSY 4"/>
    <property type="match status" value="1"/>
</dbReference>
<dbReference type="HAMAP" id="MF_00327">
    <property type="entry name" value="Ribosomal_eL43"/>
    <property type="match status" value="1"/>
</dbReference>
<dbReference type="PROSITE" id="PS51194">
    <property type="entry name" value="HELICASE_CTER"/>
    <property type="match status" value="1"/>
</dbReference>
<dbReference type="GO" id="GO:0005524">
    <property type="term" value="F:ATP binding"/>
    <property type="evidence" value="ECO:0007669"/>
    <property type="project" value="UniProtKB-KW"/>
</dbReference>
<feature type="region of interest" description="Disordered" evidence="11">
    <location>
        <begin position="173"/>
        <end position="231"/>
    </location>
</feature>
<feature type="region of interest" description="Disordered" evidence="11">
    <location>
        <begin position="101"/>
        <end position="121"/>
    </location>
</feature>
<feature type="compositionally biased region" description="Acidic residues" evidence="11">
    <location>
        <begin position="173"/>
        <end position="183"/>
    </location>
</feature>
<protein>
    <submittedName>
        <fullName evidence="14">Uncharacterized protein</fullName>
    </submittedName>
</protein>
<dbReference type="NCBIfam" id="TIGR00280">
    <property type="entry name" value="eL43_euk_arch"/>
    <property type="match status" value="1"/>
</dbReference>
<dbReference type="AlphaFoldDB" id="A0A1J7GYJ7"/>
<evidence type="ECO:0000256" key="10">
    <source>
        <dbReference type="ARBA" id="ARBA00023274"/>
    </source>
</evidence>
<dbReference type="GO" id="GO:0005634">
    <property type="term" value="C:nucleus"/>
    <property type="evidence" value="ECO:0007669"/>
    <property type="project" value="UniProtKB-SubCell"/>
</dbReference>
<evidence type="ECO:0000256" key="7">
    <source>
        <dbReference type="ARBA" id="ARBA00022840"/>
    </source>
</evidence>
<dbReference type="InterPro" id="IPR011332">
    <property type="entry name" value="Ribosomal_zn-bd"/>
</dbReference>
<keyword evidence="9" id="KW-0539">Nucleus</keyword>
<dbReference type="FunFam" id="2.20.25.30:FF:000002">
    <property type="entry name" value="60S ribosomal protein L37a"/>
    <property type="match status" value="1"/>
</dbReference>
<evidence type="ECO:0000313" key="14">
    <source>
        <dbReference type="EMBL" id="OIV94644.1"/>
    </source>
</evidence>
<dbReference type="GO" id="GO:0006412">
    <property type="term" value="P:translation"/>
    <property type="evidence" value="ECO:0007669"/>
    <property type="project" value="InterPro"/>
</dbReference>
<evidence type="ECO:0000256" key="9">
    <source>
        <dbReference type="ARBA" id="ARBA00023242"/>
    </source>
</evidence>
<dbReference type="InterPro" id="IPR049730">
    <property type="entry name" value="SNF2/RAD54-like_C"/>
</dbReference>
<keyword evidence="7" id="KW-0067">ATP-binding</keyword>
<evidence type="ECO:0000256" key="1">
    <source>
        <dbReference type="ARBA" id="ARBA00004123"/>
    </source>
</evidence>
<dbReference type="Pfam" id="PF00176">
    <property type="entry name" value="SNF2-rel_dom"/>
    <property type="match status" value="1"/>
</dbReference>
<keyword evidence="15" id="KW-1185">Reference proteome</keyword>
<accession>A0A1J7GYJ7</accession>
<dbReference type="Pfam" id="PF01780">
    <property type="entry name" value="Ribosomal_L37ae"/>
    <property type="match status" value="1"/>
</dbReference>
<dbReference type="Gramene" id="OIV94644">
    <property type="protein sequence ID" value="OIV94644"/>
    <property type="gene ID" value="TanjilG_25868"/>
</dbReference>
<keyword evidence="4" id="KW-0378">Hydrolase</keyword>
<dbReference type="InterPro" id="IPR001650">
    <property type="entry name" value="Helicase_C-like"/>
</dbReference>
<proteinExistence type="inferred from homology"/>
<keyword evidence="8" id="KW-0689">Ribosomal protein</keyword>
<dbReference type="SMART" id="SM00487">
    <property type="entry name" value="DEXDc"/>
    <property type="match status" value="1"/>
</dbReference>
<feature type="compositionally biased region" description="Basic residues" evidence="11">
    <location>
        <begin position="217"/>
        <end position="231"/>
    </location>
</feature>
<keyword evidence="5" id="KW-0347">Helicase</keyword>
<evidence type="ECO:0000313" key="15">
    <source>
        <dbReference type="Proteomes" id="UP000188354"/>
    </source>
</evidence>
<dbReference type="SMART" id="SM00490">
    <property type="entry name" value="HELICc"/>
    <property type="match status" value="1"/>
</dbReference>
<evidence type="ECO:0000256" key="6">
    <source>
        <dbReference type="ARBA" id="ARBA00022833"/>
    </source>
</evidence>
<evidence type="ECO:0000256" key="5">
    <source>
        <dbReference type="ARBA" id="ARBA00022806"/>
    </source>
</evidence>
<dbReference type="GO" id="GO:0004386">
    <property type="term" value="F:helicase activity"/>
    <property type="evidence" value="ECO:0007669"/>
    <property type="project" value="UniProtKB-KW"/>
</dbReference>
<dbReference type="Gene3D" id="3.40.50.300">
    <property type="entry name" value="P-loop containing nucleotide triphosphate hydrolases"/>
    <property type="match status" value="1"/>
</dbReference>
<feature type="compositionally biased region" description="Basic residues" evidence="11">
    <location>
        <begin position="104"/>
        <end position="113"/>
    </location>
</feature>
<dbReference type="PROSITE" id="PS51192">
    <property type="entry name" value="HELICASE_ATP_BIND_1"/>
    <property type="match status" value="1"/>
</dbReference>
<evidence type="ECO:0000256" key="4">
    <source>
        <dbReference type="ARBA" id="ARBA00022801"/>
    </source>
</evidence>
<keyword evidence="10" id="KW-0687">Ribonucleoprotein</keyword>
<evidence type="ECO:0000256" key="11">
    <source>
        <dbReference type="SAM" id="MobiDB-lite"/>
    </source>
</evidence>
<dbReference type="Pfam" id="PF00271">
    <property type="entry name" value="Helicase_C"/>
    <property type="match status" value="1"/>
</dbReference>
<dbReference type="InterPro" id="IPR027417">
    <property type="entry name" value="P-loop_NTPase"/>
</dbReference>
<dbReference type="GO" id="GO:0003735">
    <property type="term" value="F:structural constituent of ribosome"/>
    <property type="evidence" value="ECO:0007669"/>
    <property type="project" value="InterPro"/>
</dbReference>
<dbReference type="GO" id="GO:1990904">
    <property type="term" value="C:ribonucleoprotein complex"/>
    <property type="evidence" value="ECO:0007669"/>
    <property type="project" value="UniProtKB-KW"/>
</dbReference>
<dbReference type="GO" id="GO:0005840">
    <property type="term" value="C:ribosome"/>
    <property type="evidence" value="ECO:0007669"/>
    <property type="project" value="UniProtKB-KW"/>
</dbReference>
<dbReference type="InterPro" id="IPR002674">
    <property type="entry name" value="Ribosomal_eL43"/>
</dbReference>
<dbReference type="SUPFAM" id="SSF52540">
    <property type="entry name" value="P-loop containing nucleoside triphosphate hydrolases"/>
    <property type="match status" value="2"/>
</dbReference>
<dbReference type="Proteomes" id="UP000188354">
    <property type="component" value="Chromosome LG17"/>
</dbReference>
<dbReference type="Gene3D" id="2.20.25.30">
    <property type="match status" value="1"/>
</dbReference>
<evidence type="ECO:0000256" key="2">
    <source>
        <dbReference type="ARBA" id="ARBA00008672"/>
    </source>
</evidence>
<name>A0A1J7GYJ7_LUPAN</name>
<feature type="compositionally biased region" description="Basic and acidic residues" evidence="11">
    <location>
        <begin position="184"/>
        <end position="206"/>
    </location>
</feature>
<dbReference type="GO" id="GO:0080188">
    <property type="term" value="P:gene silencing by siRNA-directed DNA methylation"/>
    <property type="evidence" value="ECO:0007669"/>
    <property type="project" value="InterPro"/>
</dbReference>
<dbReference type="InterPro" id="IPR000330">
    <property type="entry name" value="SNF2_N"/>
</dbReference>
<gene>
    <name evidence="14" type="ORF">TanjilG_25868</name>
</gene>
<dbReference type="CDD" id="cd18793">
    <property type="entry name" value="SF2_C_SNF"/>
    <property type="match status" value="1"/>
</dbReference>